<dbReference type="InterPro" id="IPR059179">
    <property type="entry name" value="MLKL-like_MCAfunc"/>
</dbReference>
<comment type="caution">
    <text evidence="10">The sequence shown here is derived from an EMBL/GenBank/DDBJ whole genome shotgun (WGS) entry which is preliminary data.</text>
</comment>
<evidence type="ECO:0000256" key="4">
    <source>
        <dbReference type="ARBA" id="ARBA00012483"/>
    </source>
</evidence>
<dbReference type="InterPro" id="IPR036537">
    <property type="entry name" value="Adaptor_Cbl_N_dom_sf"/>
</dbReference>
<dbReference type="Gene3D" id="1.20.930.20">
    <property type="entry name" value="Adaptor protein Cbl, N-terminal domain"/>
    <property type="match status" value="1"/>
</dbReference>
<evidence type="ECO:0000256" key="2">
    <source>
        <dbReference type="ARBA" id="ARBA00003861"/>
    </source>
</evidence>
<gene>
    <name evidence="10" type="ORF">Tci_017658</name>
</gene>
<accession>A0A6L2KAF0</accession>
<comment type="pathway">
    <text evidence="3">Protein modification; protein ubiquitination.</text>
</comment>
<feature type="region of interest" description="Disordered" evidence="8">
    <location>
        <begin position="407"/>
        <end position="442"/>
    </location>
</feature>
<dbReference type="AlphaFoldDB" id="A0A6L2KAF0"/>
<reference evidence="10" key="1">
    <citation type="journal article" date="2019" name="Sci. Rep.">
        <title>Draft genome of Tanacetum cinerariifolium, the natural source of mosquito coil.</title>
        <authorList>
            <person name="Yamashiro T."/>
            <person name="Shiraishi A."/>
            <person name="Satake H."/>
            <person name="Nakayama K."/>
        </authorList>
    </citation>
    <scope>NUCLEOTIDE SEQUENCE</scope>
</reference>
<dbReference type="InterPro" id="IPR057623">
    <property type="entry name" value="PUB12-19-like_N"/>
</dbReference>
<evidence type="ECO:0000259" key="9">
    <source>
        <dbReference type="Pfam" id="PF25368"/>
    </source>
</evidence>
<dbReference type="GO" id="GO:0007166">
    <property type="term" value="P:cell surface receptor signaling pathway"/>
    <property type="evidence" value="ECO:0007669"/>
    <property type="project" value="InterPro"/>
</dbReference>
<dbReference type="EMBL" id="BKCJ010002019">
    <property type="protein sequence ID" value="GEU45680.1"/>
    <property type="molecule type" value="Genomic_DNA"/>
</dbReference>
<evidence type="ECO:0000256" key="8">
    <source>
        <dbReference type="SAM" id="MobiDB-lite"/>
    </source>
</evidence>
<evidence type="ECO:0000256" key="1">
    <source>
        <dbReference type="ARBA" id="ARBA00000900"/>
    </source>
</evidence>
<protein>
    <recommendedName>
        <fullName evidence="4">RING-type E3 ubiquitin transferase</fullName>
        <ecNumber evidence="4">2.3.2.27</ecNumber>
    </recommendedName>
</protein>
<name>A0A6L2KAF0_TANCI</name>
<evidence type="ECO:0000256" key="6">
    <source>
        <dbReference type="ARBA" id="ARBA00022737"/>
    </source>
</evidence>
<keyword evidence="7" id="KW-0833">Ubl conjugation pathway</keyword>
<evidence type="ECO:0000313" key="10">
    <source>
        <dbReference type="EMBL" id="GEU45680.1"/>
    </source>
</evidence>
<comment type="catalytic activity">
    <reaction evidence="1">
        <text>S-ubiquitinyl-[E2 ubiquitin-conjugating enzyme]-L-cysteine + [acceptor protein]-L-lysine = [E2 ubiquitin-conjugating enzyme]-L-cysteine + N(6)-ubiquitinyl-[acceptor protein]-L-lysine.</text>
        <dbReference type="EC" id="2.3.2.27"/>
    </reaction>
</comment>
<evidence type="ECO:0000256" key="3">
    <source>
        <dbReference type="ARBA" id="ARBA00004906"/>
    </source>
</evidence>
<comment type="function">
    <text evidence="2">Functions as an E3 ubiquitin ligase.</text>
</comment>
<feature type="domain" description="PUB 12/19-like N-terminal" evidence="9">
    <location>
        <begin position="39"/>
        <end position="139"/>
    </location>
</feature>
<keyword evidence="5" id="KW-0808">Transferase</keyword>
<dbReference type="GO" id="GO:0061630">
    <property type="term" value="F:ubiquitin protein ligase activity"/>
    <property type="evidence" value="ECO:0007669"/>
    <property type="project" value="UniProtKB-EC"/>
</dbReference>
<proteinExistence type="predicted"/>
<keyword evidence="6" id="KW-0677">Repeat</keyword>
<sequence length="1001" mass="110378">MMEEENVLSNARVVRDVAEELIGIIEGVKSMGEIRGTQKKECQNLVRRLRQCLPLMEELRDLDAHIPEVCISCLRKLKKAFILAKKLLKTCHAGSKIYLILEADAMVTRFHTVYDKLNHAMDGFPYKEIGISEEVNEQVGYERRGLFVVFHILTDLTVRSTYSTVITILTSNLGHVRYVLTQEALDAFCNTFHIPVEVHHILPNQDDTMHERPARKIWLYTRFFNFANFRVGLFRWFYVNSKKSGWMSFSKRLDNAADPVPMAADFNAQDYATLVAHPSPLWKFSEAFLCLVGLSCHYTLVDETFPQFVHKNGEGGVVKRERDVNEPRLLDTTVGRIVPLLSVALNRADSELEASVERLFNEGGSGNQTEQGDSARGGPDADIQPFVKAVNIVTEDAVTVHLRRQGKRKSVAVDAGGASHLPKKLKEDHGTPSGTSIGGKSRSPLQKLLAGAVLNAKVGVTSIPTLPIVTASVSTTPEREDEDIRTSSSTLVMTTATTVTSTVDSTLVAKEKPIKPSLFVVDSSSTGGADPNTGVFSDLTGSNFLVGGIRTVIGPDTDLQKVYVPQWSVTNGSRLDDGRVCHEMVDEFAPPKFFTSVRGMKHDQLFTKFNVRAARQMSLSAEIGCVLSTMAKAAKAIRLRAQTSNLKDLEKSLQGEVNALKGRNIILENDSLTDQVYKLEVSFAELQEKIIVYDNCMEKLEKFQDDRMKVVNDELAKLDLDLAEMAWAAISRAIEKGMQSGLATGIDHGREGRSLADVAAYNPDAKVDFNTVVQELRDVDFPLLVELKSYKDASSEDIMNVLRLEGVVADAPRMNDLQPDIEQMKVPIYRYEDQVALVGVWTSLLEPLSVTSLMGEASTSGVVPTASVTTTALSTTFASASFIPPISTDDYEIVRESCFPSRSLNLYAPFPTAFVTSYGPSHLGPSFPVSFARLASLLRYTRASSFCTGSTSAVLIVGMPISIGMTSSVSYVNENEVSSLLDFIMVRLGMLLLVTLRPYAW</sequence>
<feature type="region of interest" description="Disordered" evidence="8">
    <location>
        <begin position="360"/>
        <end position="381"/>
    </location>
</feature>
<dbReference type="Pfam" id="PF25368">
    <property type="entry name" value="PUB10_N"/>
    <property type="match status" value="1"/>
</dbReference>
<dbReference type="CDD" id="cd21037">
    <property type="entry name" value="MLKL_NTD"/>
    <property type="match status" value="1"/>
</dbReference>
<evidence type="ECO:0000256" key="5">
    <source>
        <dbReference type="ARBA" id="ARBA00022679"/>
    </source>
</evidence>
<organism evidence="10">
    <name type="scientific">Tanacetum cinerariifolium</name>
    <name type="common">Dalmatian daisy</name>
    <name type="synonym">Chrysanthemum cinerariifolium</name>
    <dbReference type="NCBI Taxonomy" id="118510"/>
    <lineage>
        <taxon>Eukaryota</taxon>
        <taxon>Viridiplantae</taxon>
        <taxon>Streptophyta</taxon>
        <taxon>Embryophyta</taxon>
        <taxon>Tracheophyta</taxon>
        <taxon>Spermatophyta</taxon>
        <taxon>Magnoliopsida</taxon>
        <taxon>eudicotyledons</taxon>
        <taxon>Gunneridae</taxon>
        <taxon>Pentapetalae</taxon>
        <taxon>asterids</taxon>
        <taxon>campanulids</taxon>
        <taxon>Asterales</taxon>
        <taxon>Asteraceae</taxon>
        <taxon>Asteroideae</taxon>
        <taxon>Anthemideae</taxon>
        <taxon>Anthemidinae</taxon>
        <taxon>Tanacetum</taxon>
    </lineage>
</organism>
<dbReference type="FunFam" id="1.20.930.20:FF:000002">
    <property type="entry name" value="RING-type E3 ubiquitin transferase"/>
    <property type="match status" value="1"/>
</dbReference>
<evidence type="ECO:0000256" key="7">
    <source>
        <dbReference type="ARBA" id="ARBA00022786"/>
    </source>
</evidence>
<dbReference type="EC" id="2.3.2.27" evidence="4"/>